<evidence type="ECO:0000259" key="8">
    <source>
        <dbReference type="Pfam" id="PF00717"/>
    </source>
</evidence>
<dbReference type="PRINTS" id="PR00726">
    <property type="entry name" value="LEXASERPTASE"/>
</dbReference>
<dbReference type="EMBL" id="JAIRBM010000024">
    <property type="protein sequence ID" value="MBZ6078957.1"/>
    <property type="molecule type" value="Genomic_DNA"/>
</dbReference>
<dbReference type="Gene3D" id="2.10.109.10">
    <property type="entry name" value="Umud Fragment, subunit A"/>
    <property type="match status" value="1"/>
</dbReference>
<comment type="similarity">
    <text evidence="1 7">Belongs to the peptidase S24 family.</text>
</comment>
<evidence type="ECO:0000256" key="1">
    <source>
        <dbReference type="ARBA" id="ARBA00007484"/>
    </source>
</evidence>
<evidence type="ECO:0000313" key="9">
    <source>
        <dbReference type="EMBL" id="MBZ6078957.1"/>
    </source>
</evidence>
<dbReference type="Proteomes" id="UP000704176">
    <property type="component" value="Unassembled WGS sequence"/>
</dbReference>
<keyword evidence="3 7" id="KW-0378">Hydrolase</keyword>
<name>A0ABS7VVM5_9HYPH</name>
<dbReference type="SUPFAM" id="SSF51306">
    <property type="entry name" value="LexA/Signal peptidase"/>
    <property type="match status" value="1"/>
</dbReference>
<keyword evidence="6" id="KW-0742">SOS response</keyword>
<dbReference type="PANTHER" id="PTHR33516:SF2">
    <property type="entry name" value="LEXA REPRESSOR-RELATED"/>
    <property type="match status" value="1"/>
</dbReference>
<protein>
    <submittedName>
        <fullName evidence="9">S24 family peptidase</fullName>
    </submittedName>
</protein>
<comment type="caution">
    <text evidence="9">The sequence shown here is derived from an EMBL/GenBank/DDBJ whole genome shotgun (WGS) entry which is preliminary data.</text>
</comment>
<evidence type="ECO:0000256" key="6">
    <source>
        <dbReference type="ARBA" id="ARBA00023236"/>
    </source>
</evidence>
<gene>
    <name evidence="9" type="ORF">K9B37_22110</name>
</gene>
<feature type="domain" description="Peptidase S24/S26A/S26B/S26C" evidence="8">
    <location>
        <begin position="13"/>
        <end position="129"/>
    </location>
</feature>
<evidence type="ECO:0000256" key="3">
    <source>
        <dbReference type="ARBA" id="ARBA00022801"/>
    </source>
</evidence>
<evidence type="ECO:0000256" key="7">
    <source>
        <dbReference type="RuleBase" id="RU003991"/>
    </source>
</evidence>
<reference evidence="9 10" key="1">
    <citation type="submission" date="2021-09" db="EMBL/GenBank/DDBJ databases">
        <title>The complete genome sequence of a new microorganism.</title>
        <authorList>
            <person name="Zi Z."/>
        </authorList>
    </citation>
    <scope>NUCLEOTIDE SEQUENCE [LARGE SCALE GENOMIC DNA]</scope>
    <source>
        <strain evidence="9 10">WGZ8</strain>
    </source>
</reference>
<organism evidence="9 10">
    <name type="scientific">Microvirga puerhi</name>
    <dbReference type="NCBI Taxonomy" id="2876078"/>
    <lineage>
        <taxon>Bacteria</taxon>
        <taxon>Pseudomonadati</taxon>
        <taxon>Pseudomonadota</taxon>
        <taxon>Alphaproteobacteria</taxon>
        <taxon>Hyphomicrobiales</taxon>
        <taxon>Methylobacteriaceae</taxon>
        <taxon>Microvirga</taxon>
    </lineage>
</organism>
<evidence type="ECO:0000256" key="5">
    <source>
        <dbReference type="ARBA" id="ARBA00023204"/>
    </source>
</evidence>
<evidence type="ECO:0000256" key="4">
    <source>
        <dbReference type="ARBA" id="ARBA00022813"/>
    </source>
</evidence>
<keyword evidence="5" id="KW-0234">DNA repair</keyword>
<keyword evidence="4 7" id="KW-0068">Autocatalytic cleavage</keyword>
<keyword evidence="2" id="KW-0227">DNA damage</keyword>
<dbReference type="InterPro" id="IPR050077">
    <property type="entry name" value="LexA_repressor"/>
</dbReference>
<sequence length="139" mass="15389">MLAVPKRPMVRVPVMGPSICAGFPSPADDFTEDAVDIPRWMAPNPTASFLFRVDGECLIDIGIFDGDLLLVDRSLKPRTGCVVVAVIDGERSLKIIKRRHGRVHLEIANRRMPPFEVPEHADVSIWGVARCNIHSLLVP</sequence>
<keyword evidence="10" id="KW-1185">Reference proteome</keyword>
<dbReference type="NCBIfam" id="NF007621">
    <property type="entry name" value="PRK10276.1"/>
    <property type="match status" value="1"/>
</dbReference>
<proteinExistence type="inferred from homology"/>
<dbReference type="InterPro" id="IPR015927">
    <property type="entry name" value="Peptidase_S24_S26A/B/C"/>
</dbReference>
<dbReference type="Pfam" id="PF00717">
    <property type="entry name" value="Peptidase_S24"/>
    <property type="match status" value="1"/>
</dbReference>
<dbReference type="RefSeq" id="WP_224315708.1">
    <property type="nucleotide sequence ID" value="NZ_JAIRBM010000024.1"/>
</dbReference>
<evidence type="ECO:0000256" key="2">
    <source>
        <dbReference type="ARBA" id="ARBA00022763"/>
    </source>
</evidence>
<dbReference type="InterPro" id="IPR006197">
    <property type="entry name" value="Peptidase_S24_LexA"/>
</dbReference>
<dbReference type="InterPro" id="IPR036286">
    <property type="entry name" value="LexA/Signal_pep-like_sf"/>
</dbReference>
<dbReference type="InterPro" id="IPR039418">
    <property type="entry name" value="LexA-like"/>
</dbReference>
<dbReference type="CDD" id="cd06529">
    <property type="entry name" value="S24_LexA-like"/>
    <property type="match status" value="1"/>
</dbReference>
<evidence type="ECO:0000313" key="10">
    <source>
        <dbReference type="Proteomes" id="UP000704176"/>
    </source>
</evidence>
<accession>A0ABS7VVM5</accession>
<dbReference type="PANTHER" id="PTHR33516">
    <property type="entry name" value="LEXA REPRESSOR"/>
    <property type="match status" value="1"/>
</dbReference>